<gene>
    <name evidence="1" type="ORF">NVP1261O_15</name>
</gene>
<organism evidence="1 2">
    <name type="scientific">Vibrio phage 1.261.O._10N.286.51.A7</name>
    <dbReference type="NCBI Taxonomy" id="1881237"/>
    <lineage>
        <taxon>Viruses</taxon>
        <taxon>Duplodnaviria</taxon>
        <taxon>Heunggongvirae</taxon>
        <taxon>Uroviricota</taxon>
        <taxon>Caudoviricetes</taxon>
        <taxon>Schitoviridae</taxon>
        <taxon>Mukerjeevirus</taxon>
        <taxon>Mukerjeevirus mv51A7</taxon>
    </lineage>
</organism>
<reference evidence="1 2" key="1">
    <citation type="submission" date="2017-11" db="EMBL/GenBank/DDBJ databases">
        <title>A major lineage of nontailed dsDNA viruses as unrecognized killers of marine bacteria.</title>
        <authorList>
            <person name="Kauffman K.M."/>
            <person name="Hussain F.A."/>
            <person name="Yang J."/>
            <person name="Arevalo P."/>
            <person name="Brown J.M."/>
            <person name="Chang W.K."/>
            <person name="VanInsberghe D."/>
            <person name="Elsherbini J."/>
            <person name="Cutler M.B."/>
            <person name="Kelly L."/>
            <person name="Polz M.F."/>
        </authorList>
    </citation>
    <scope>NUCLEOTIDE SEQUENCE [LARGE SCALE GENOMIC DNA]</scope>
</reference>
<dbReference type="Gene3D" id="3.40.1800.10">
    <property type="entry name" value="His-Me finger endonucleases"/>
    <property type="match status" value="1"/>
</dbReference>
<dbReference type="InterPro" id="IPR038563">
    <property type="entry name" value="Endonuclease_7_sf"/>
</dbReference>
<dbReference type="EMBL" id="MG592625">
    <property type="protein sequence ID" value="AUR99019.1"/>
    <property type="molecule type" value="Genomic_DNA"/>
</dbReference>
<evidence type="ECO:0000313" key="2">
    <source>
        <dbReference type="Proteomes" id="UP000278441"/>
    </source>
</evidence>
<evidence type="ECO:0000313" key="1">
    <source>
        <dbReference type="EMBL" id="AUR99019.1"/>
    </source>
</evidence>
<protein>
    <submittedName>
        <fullName evidence="1">Uncharacterized protein</fullName>
    </submittedName>
</protein>
<dbReference type="InterPro" id="IPR044925">
    <property type="entry name" value="His-Me_finger_sf"/>
</dbReference>
<sequence length="94" mass="10859">MVKLPINYDTSHWAVRKKARLQYIEEQEGKCQYCGKPLDGDPSNKVKNAKINTNLFPPSMFLHPIHLHHNHKTGMTIGAVHARCNAYLWQYKGE</sequence>
<keyword evidence="2" id="KW-1185">Reference proteome</keyword>
<dbReference type="Proteomes" id="UP000278441">
    <property type="component" value="Segment"/>
</dbReference>
<dbReference type="SUPFAM" id="SSF54060">
    <property type="entry name" value="His-Me finger endonucleases"/>
    <property type="match status" value="1"/>
</dbReference>
<name>A0A2I7RZD6_9CAUD</name>
<accession>A0A2I7RZD6</accession>
<proteinExistence type="predicted"/>